<dbReference type="Pfam" id="PF13456">
    <property type="entry name" value="RVT_3"/>
    <property type="match status" value="1"/>
</dbReference>
<dbReference type="PANTHER" id="PTHR47723">
    <property type="entry name" value="OS05G0353850 PROTEIN"/>
    <property type="match status" value="1"/>
</dbReference>
<dbReference type="GO" id="GO:0004523">
    <property type="term" value="F:RNA-DNA hybrid ribonuclease activity"/>
    <property type="evidence" value="ECO:0007669"/>
    <property type="project" value="InterPro"/>
</dbReference>
<dbReference type="Proteomes" id="UP000242715">
    <property type="component" value="Unassembled WGS sequence"/>
</dbReference>
<reference evidence="3" key="1">
    <citation type="journal article" date="2017" name="Front. Plant Sci.">
        <title>Climate Clever Clovers: New Paradigm to Reduce the Environmental Footprint of Ruminants by Breeding Low Methanogenic Forages Utilizing Haplotype Variation.</title>
        <authorList>
            <person name="Kaur P."/>
            <person name="Appels R."/>
            <person name="Bayer P.E."/>
            <person name="Keeble-Gagnere G."/>
            <person name="Wang J."/>
            <person name="Hirakawa H."/>
            <person name="Shirasawa K."/>
            <person name="Vercoe P."/>
            <person name="Stefanova K."/>
            <person name="Durmic Z."/>
            <person name="Nichols P."/>
            <person name="Revell C."/>
            <person name="Isobe S.N."/>
            <person name="Edwards D."/>
            <person name="Erskine W."/>
        </authorList>
    </citation>
    <scope>NUCLEOTIDE SEQUENCE [LARGE SCALE GENOMIC DNA]</scope>
    <source>
        <strain evidence="3">cv. Daliak</strain>
    </source>
</reference>
<dbReference type="InterPro" id="IPR012337">
    <property type="entry name" value="RNaseH-like_sf"/>
</dbReference>
<protein>
    <recommendedName>
        <fullName evidence="1">RNase H type-1 domain-containing protein</fullName>
    </recommendedName>
</protein>
<organism evidence="2 3">
    <name type="scientific">Trifolium subterraneum</name>
    <name type="common">Subterranean clover</name>
    <dbReference type="NCBI Taxonomy" id="3900"/>
    <lineage>
        <taxon>Eukaryota</taxon>
        <taxon>Viridiplantae</taxon>
        <taxon>Streptophyta</taxon>
        <taxon>Embryophyta</taxon>
        <taxon>Tracheophyta</taxon>
        <taxon>Spermatophyta</taxon>
        <taxon>Magnoliopsida</taxon>
        <taxon>eudicotyledons</taxon>
        <taxon>Gunneridae</taxon>
        <taxon>Pentapetalae</taxon>
        <taxon>rosids</taxon>
        <taxon>fabids</taxon>
        <taxon>Fabales</taxon>
        <taxon>Fabaceae</taxon>
        <taxon>Papilionoideae</taxon>
        <taxon>50 kb inversion clade</taxon>
        <taxon>NPAAA clade</taxon>
        <taxon>Hologalegina</taxon>
        <taxon>IRL clade</taxon>
        <taxon>Trifolieae</taxon>
        <taxon>Trifolium</taxon>
    </lineage>
</organism>
<dbReference type="CDD" id="cd06222">
    <property type="entry name" value="RNase_H_like"/>
    <property type="match status" value="1"/>
</dbReference>
<dbReference type="EMBL" id="DF973770">
    <property type="protein sequence ID" value="GAU39617.1"/>
    <property type="molecule type" value="Genomic_DNA"/>
</dbReference>
<dbReference type="OrthoDB" id="1435326at2759"/>
<dbReference type="InterPro" id="IPR002156">
    <property type="entry name" value="RNaseH_domain"/>
</dbReference>
<dbReference type="SUPFAM" id="SSF53098">
    <property type="entry name" value="Ribonuclease H-like"/>
    <property type="match status" value="1"/>
</dbReference>
<name>A0A2Z6P9W9_TRISU</name>
<dbReference type="Gene3D" id="3.30.420.10">
    <property type="entry name" value="Ribonuclease H-like superfamily/Ribonuclease H"/>
    <property type="match status" value="1"/>
</dbReference>
<dbReference type="PANTHER" id="PTHR47723:SF19">
    <property type="entry name" value="POLYNUCLEOTIDYL TRANSFERASE, RIBONUCLEASE H-LIKE SUPERFAMILY PROTEIN"/>
    <property type="match status" value="1"/>
</dbReference>
<evidence type="ECO:0000313" key="2">
    <source>
        <dbReference type="EMBL" id="GAU39617.1"/>
    </source>
</evidence>
<dbReference type="InterPro" id="IPR036397">
    <property type="entry name" value="RNaseH_sf"/>
</dbReference>
<feature type="domain" description="RNase H type-1" evidence="1">
    <location>
        <begin position="39"/>
        <end position="131"/>
    </location>
</feature>
<accession>A0A2Z6P9W9</accession>
<evidence type="ECO:0000313" key="3">
    <source>
        <dbReference type="Proteomes" id="UP000242715"/>
    </source>
</evidence>
<dbReference type="GO" id="GO:0003676">
    <property type="term" value="F:nucleic acid binding"/>
    <property type="evidence" value="ECO:0007669"/>
    <property type="project" value="InterPro"/>
</dbReference>
<keyword evidence="3" id="KW-1185">Reference proteome</keyword>
<gene>
    <name evidence="2" type="ORF">TSUD_397060</name>
</gene>
<dbReference type="InterPro" id="IPR044730">
    <property type="entry name" value="RNase_H-like_dom_plant"/>
</dbReference>
<proteinExistence type="predicted"/>
<sequence>MRIMDYAILLKNCYAHQQETPLPKLVRWNALGGIGMILNVDGSSIGNPGPLGYGGLIRNAYGAWVHGFFGNLGVTDILHAKLMAINNGLLLAWELNITDLWCYSDSVTTIKLLNEPVDEWHHYATIITNIRIF</sequence>
<dbReference type="AlphaFoldDB" id="A0A2Z6P9W9"/>
<dbReference type="InterPro" id="IPR053151">
    <property type="entry name" value="RNase_H-like"/>
</dbReference>
<evidence type="ECO:0000259" key="1">
    <source>
        <dbReference type="Pfam" id="PF13456"/>
    </source>
</evidence>